<keyword evidence="6" id="KW-0560">Oxidoreductase</keyword>
<evidence type="ECO:0000313" key="12">
    <source>
        <dbReference type="EMBL" id="KAG0593172.1"/>
    </source>
</evidence>
<evidence type="ECO:0000256" key="9">
    <source>
        <dbReference type="ARBA" id="ARBA00023284"/>
    </source>
</evidence>
<evidence type="ECO:0000256" key="10">
    <source>
        <dbReference type="SAM" id="Phobius"/>
    </source>
</evidence>
<dbReference type="SUPFAM" id="SSF52833">
    <property type="entry name" value="Thioredoxin-like"/>
    <property type="match status" value="1"/>
</dbReference>
<dbReference type="Gene3D" id="3.40.30.10">
    <property type="entry name" value="Glutaredoxin"/>
    <property type="match status" value="1"/>
</dbReference>
<evidence type="ECO:0000256" key="5">
    <source>
        <dbReference type="ARBA" id="ARBA00022989"/>
    </source>
</evidence>
<dbReference type="PANTHER" id="PTHR34573">
    <property type="entry name" value="VKC DOMAIN-CONTAINING PROTEIN"/>
    <property type="match status" value="1"/>
</dbReference>
<evidence type="ECO:0000313" key="13">
    <source>
        <dbReference type="Proteomes" id="UP000822688"/>
    </source>
</evidence>
<sequence length="399" mass="43061">MQGLTTSRVSYGRGAHLTSFCPSGMNPALLWIGARGSPHLHAQFQKRCDRGCVRRQRIQLRPSLCIRAQVPKEDNQTSPELSSTKDVEGEVKRVDMVPAAKPSKLRYGLITGLAGAGVLETAYLTWMKLYGGPVSCPLGGTGCDDVLNSEYGTVFGVPLSLVGMLAYGTVTLLAGRMAINPMERAIEEEGLVKWLLLASTTAMGIASTYFMYILNVKLDGASCTYCVGSAILSVTLLLCTLVGFSPKDLRKVAGVQLAAGVSVALVLSVAFNDIESAALRSGDIDLPPISPEVTHVSSSREIALAKQLKAIGAKMYGAFWCSHCFEQKQMFGKEAMKYLDYVECYPEGYRTGVQIAKECDAVNIQGFPTWIINGQQYSGEQDFAKLVELSGLDTSKVPQ</sequence>
<evidence type="ECO:0000256" key="3">
    <source>
        <dbReference type="ARBA" id="ARBA00022692"/>
    </source>
</evidence>
<dbReference type="Gene3D" id="1.20.1440.130">
    <property type="entry name" value="VKOR domain"/>
    <property type="match status" value="1"/>
</dbReference>
<protein>
    <recommendedName>
        <fullName evidence="11">Vitamin K epoxide reductase domain-containing protein</fullName>
    </recommendedName>
</protein>
<dbReference type="InterPro" id="IPR036249">
    <property type="entry name" value="Thioredoxin-like_sf"/>
</dbReference>
<dbReference type="GO" id="GO:0016020">
    <property type="term" value="C:membrane"/>
    <property type="evidence" value="ECO:0007669"/>
    <property type="project" value="UniProtKB-SubCell"/>
</dbReference>
<feature type="transmembrane region" description="Helical" evidence="10">
    <location>
        <begin position="191"/>
        <end position="213"/>
    </location>
</feature>
<keyword evidence="9" id="KW-0676">Redox-active center</keyword>
<feature type="domain" description="Vitamin K epoxide reductase" evidence="11">
    <location>
        <begin position="103"/>
        <end position="244"/>
    </location>
</feature>
<feature type="transmembrane region" description="Helical" evidence="10">
    <location>
        <begin position="225"/>
        <end position="245"/>
    </location>
</feature>
<keyword evidence="8" id="KW-1015">Disulfide bond</keyword>
<comment type="caution">
    <text evidence="12">The sequence shown here is derived from an EMBL/GenBank/DDBJ whole genome shotgun (WGS) entry which is preliminary data.</text>
</comment>
<keyword evidence="5 10" id="KW-1133">Transmembrane helix</keyword>
<dbReference type="SMART" id="SM00756">
    <property type="entry name" value="VKc"/>
    <property type="match status" value="1"/>
</dbReference>
<dbReference type="Pfam" id="PF07884">
    <property type="entry name" value="VKOR"/>
    <property type="match status" value="1"/>
</dbReference>
<accession>A0A8T0JDM2</accession>
<keyword evidence="4" id="KW-0874">Quinone</keyword>
<evidence type="ECO:0000256" key="6">
    <source>
        <dbReference type="ARBA" id="ARBA00023002"/>
    </source>
</evidence>
<dbReference type="InterPro" id="IPR012932">
    <property type="entry name" value="VKOR"/>
</dbReference>
<feature type="transmembrane region" description="Helical" evidence="10">
    <location>
        <begin position="105"/>
        <end position="126"/>
    </location>
</feature>
<evidence type="ECO:0000256" key="1">
    <source>
        <dbReference type="ARBA" id="ARBA00004141"/>
    </source>
</evidence>
<dbReference type="GO" id="GO:0016491">
    <property type="term" value="F:oxidoreductase activity"/>
    <property type="evidence" value="ECO:0007669"/>
    <property type="project" value="UniProtKB-KW"/>
</dbReference>
<feature type="transmembrane region" description="Helical" evidence="10">
    <location>
        <begin position="252"/>
        <end position="271"/>
    </location>
</feature>
<evidence type="ECO:0000256" key="7">
    <source>
        <dbReference type="ARBA" id="ARBA00023136"/>
    </source>
</evidence>
<dbReference type="InterPro" id="IPR038354">
    <property type="entry name" value="VKOR_sf"/>
</dbReference>
<dbReference type="InterPro" id="IPR044698">
    <property type="entry name" value="VKOR/LTO1"/>
</dbReference>
<dbReference type="GO" id="GO:0048038">
    <property type="term" value="F:quinone binding"/>
    <property type="evidence" value="ECO:0007669"/>
    <property type="project" value="UniProtKB-KW"/>
</dbReference>
<comment type="subcellular location">
    <subcellularLocation>
        <location evidence="1">Membrane</location>
        <topology evidence="1">Multi-pass membrane protein</topology>
    </subcellularLocation>
</comment>
<name>A0A8T0JDM2_CERPU</name>
<evidence type="ECO:0000256" key="2">
    <source>
        <dbReference type="ARBA" id="ARBA00006214"/>
    </source>
</evidence>
<comment type="similarity">
    <text evidence="2">Belongs to the VKOR family.</text>
</comment>
<dbReference type="Proteomes" id="UP000822688">
    <property type="component" value="Chromosome 1"/>
</dbReference>
<feature type="transmembrane region" description="Helical" evidence="10">
    <location>
        <begin position="155"/>
        <end position="179"/>
    </location>
</feature>
<evidence type="ECO:0000256" key="8">
    <source>
        <dbReference type="ARBA" id="ARBA00023157"/>
    </source>
</evidence>
<dbReference type="AlphaFoldDB" id="A0A8T0JDM2"/>
<reference evidence="12" key="1">
    <citation type="submission" date="2020-06" db="EMBL/GenBank/DDBJ databases">
        <title>WGS assembly of Ceratodon purpureus strain R40.</title>
        <authorList>
            <person name="Carey S.B."/>
            <person name="Jenkins J."/>
            <person name="Shu S."/>
            <person name="Lovell J.T."/>
            <person name="Sreedasyam A."/>
            <person name="Maumus F."/>
            <person name="Tiley G.P."/>
            <person name="Fernandez-Pozo N."/>
            <person name="Barry K."/>
            <person name="Chen C."/>
            <person name="Wang M."/>
            <person name="Lipzen A."/>
            <person name="Daum C."/>
            <person name="Saski C.A."/>
            <person name="Payton A.C."/>
            <person name="Mcbreen J.C."/>
            <person name="Conrad R.E."/>
            <person name="Kollar L.M."/>
            <person name="Olsson S."/>
            <person name="Huttunen S."/>
            <person name="Landis J.B."/>
            <person name="Wickett N.J."/>
            <person name="Johnson M.G."/>
            <person name="Rensing S.A."/>
            <person name="Grimwood J."/>
            <person name="Schmutz J."/>
            <person name="Mcdaniel S.F."/>
        </authorList>
    </citation>
    <scope>NUCLEOTIDE SEQUENCE</scope>
    <source>
        <strain evidence="12">R40</strain>
    </source>
</reference>
<evidence type="ECO:0000259" key="11">
    <source>
        <dbReference type="SMART" id="SM00756"/>
    </source>
</evidence>
<keyword evidence="3 10" id="KW-0812">Transmembrane</keyword>
<dbReference type="PANTHER" id="PTHR34573:SF1">
    <property type="entry name" value="VITAMIN K EPOXIDE REDUCTASE DOMAIN-CONTAINING PROTEIN"/>
    <property type="match status" value="1"/>
</dbReference>
<keyword evidence="13" id="KW-1185">Reference proteome</keyword>
<dbReference type="EMBL" id="CM026421">
    <property type="protein sequence ID" value="KAG0593172.1"/>
    <property type="molecule type" value="Genomic_DNA"/>
</dbReference>
<keyword evidence="7 10" id="KW-0472">Membrane</keyword>
<evidence type="ECO:0000256" key="4">
    <source>
        <dbReference type="ARBA" id="ARBA00022719"/>
    </source>
</evidence>
<dbReference type="CDD" id="cd12916">
    <property type="entry name" value="VKOR_1"/>
    <property type="match status" value="1"/>
</dbReference>
<gene>
    <name evidence="12" type="ORF">KC19_1G308800</name>
</gene>
<organism evidence="12 13">
    <name type="scientific">Ceratodon purpureus</name>
    <name type="common">Fire moss</name>
    <name type="synonym">Dicranum purpureum</name>
    <dbReference type="NCBI Taxonomy" id="3225"/>
    <lineage>
        <taxon>Eukaryota</taxon>
        <taxon>Viridiplantae</taxon>
        <taxon>Streptophyta</taxon>
        <taxon>Embryophyta</taxon>
        <taxon>Bryophyta</taxon>
        <taxon>Bryophytina</taxon>
        <taxon>Bryopsida</taxon>
        <taxon>Dicranidae</taxon>
        <taxon>Pseudoditrichales</taxon>
        <taxon>Ditrichaceae</taxon>
        <taxon>Ceratodon</taxon>
    </lineage>
</organism>
<proteinExistence type="inferred from homology"/>